<dbReference type="InterPro" id="IPR016167">
    <property type="entry name" value="FAD-bd_PCMH_sub1"/>
</dbReference>
<sequence length="450" mass="49066">MTQSTVMESNFLPTNEPPQSLASLVTNGIGLVSGANIGCRENMRSLGVVGTSPAGREPKTFDLSASSSPVTGGSGASASVEPSLQKLPLTTVTVTTGGNLHGGFGIQDFNSCIQSYSNNDTTISQLIVTPTNSSFESLWEARVNNLKFIQPTTPRPSIIATPTDETQVQTILLCTKKLGYELRTRSGGHDYKGLSYTAQAPFVMLDLVNMRQIDLNVNSRTAWVQSGALLGELYYAISQKTNTLYFPAGMCITVGIGGYLSGGGYGNLVRKYGLAADHALDIRFLDVNGNILDRKSMGEDLFWALRGGGGGSFGIILAWKVGLVPVPEIVTVFRKNVTLEQNGTDIFHKYQYVAPRLDHNLTMRVQIFSELIGNTTTKTIRMLFEGLYLGRMDTLLSLLDKRFPELNITRVLRGDDHGPVVSRVRIAFVHEHNPNCDARESNRYSKALEQ</sequence>
<dbReference type="AlphaFoldDB" id="A0A5N6L968"/>
<dbReference type="InterPro" id="IPR016169">
    <property type="entry name" value="FAD-bd_PCMH_sub2"/>
</dbReference>
<dbReference type="Gene3D" id="3.40.462.20">
    <property type="match status" value="1"/>
</dbReference>
<proteinExistence type="predicted"/>
<comment type="caution">
    <text evidence="4">The sequence shown here is derived from an EMBL/GenBank/DDBJ whole genome shotgun (WGS) entry which is preliminary data.</text>
</comment>
<dbReference type="GO" id="GO:0071949">
    <property type="term" value="F:FAD binding"/>
    <property type="evidence" value="ECO:0007669"/>
    <property type="project" value="InterPro"/>
</dbReference>
<evidence type="ECO:0000313" key="5">
    <source>
        <dbReference type="Proteomes" id="UP000326396"/>
    </source>
</evidence>
<dbReference type="PROSITE" id="PS51387">
    <property type="entry name" value="FAD_PCMH"/>
    <property type="match status" value="1"/>
</dbReference>
<feature type="region of interest" description="Disordered" evidence="2">
    <location>
        <begin position="50"/>
        <end position="81"/>
    </location>
</feature>
<dbReference type="Gene3D" id="3.30.465.10">
    <property type="match status" value="1"/>
</dbReference>
<dbReference type="Pfam" id="PF01565">
    <property type="entry name" value="FAD_binding_4"/>
    <property type="match status" value="1"/>
</dbReference>
<dbReference type="SUPFAM" id="SSF56176">
    <property type="entry name" value="FAD-binding/transporter-associated domain-like"/>
    <property type="match status" value="1"/>
</dbReference>
<gene>
    <name evidence="4" type="ORF">E3N88_45430</name>
</gene>
<dbReference type="EMBL" id="SZYD01002344">
    <property type="protein sequence ID" value="KAC9664006.1"/>
    <property type="molecule type" value="Genomic_DNA"/>
</dbReference>
<protein>
    <recommendedName>
        <fullName evidence="3">FAD-binding PCMH-type domain-containing protein</fullName>
    </recommendedName>
</protein>
<dbReference type="Gene3D" id="3.30.43.10">
    <property type="entry name" value="Uridine Diphospho-n-acetylenolpyruvylglucosamine Reductase, domain 2"/>
    <property type="match status" value="1"/>
</dbReference>
<feature type="domain" description="FAD-binding PCMH-type" evidence="3">
    <location>
        <begin position="152"/>
        <end position="326"/>
    </location>
</feature>
<dbReference type="PANTHER" id="PTHR32448">
    <property type="entry name" value="OS08G0158400 PROTEIN"/>
    <property type="match status" value="1"/>
</dbReference>
<evidence type="ECO:0000259" key="3">
    <source>
        <dbReference type="PROSITE" id="PS51387"/>
    </source>
</evidence>
<dbReference type="InterPro" id="IPR016166">
    <property type="entry name" value="FAD-bd_PCMH"/>
</dbReference>
<keyword evidence="5" id="KW-1185">Reference proteome</keyword>
<accession>A0A5N6L968</accession>
<comment type="cofactor">
    <cofactor evidence="1">
        <name>FAD</name>
        <dbReference type="ChEBI" id="CHEBI:57692"/>
    </cofactor>
</comment>
<dbReference type="InterPro" id="IPR006094">
    <property type="entry name" value="Oxid_FAD_bind_N"/>
</dbReference>
<organism evidence="4 5">
    <name type="scientific">Mikania micrantha</name>
    <name type="common">bitter vine</name>
    <dbReference type="NCBI Taxonomy" id="192012"/>
    <lineage>
        <taxon>Eukaryota</taxon>
        <taxon>Viridiplantae</taxon>
        <taxon>Streptophyta</taxon>
        <taxon>Embryophyta</taxon>
        <taxon>Tracheophyta</taxon>
        <taxon>Spermatophyta</taxon>
        <taxon>Magnoliopsida</taxon>
        <taxon>eudicotyledons</taxon>
        <taxon>Gunneridae</taxon>
        <taxon>Pentapetalae</taxon>
        <taxon>asterids</taxon>
        <taxon>campanulids</taxon>
        <taxon>Asterales</taxon>
        <taxon>Asteraceae</taxon>
        <taxon>Asteroideae</taxon>
        <taxon>Heliantheae alliance</taxon>
        <taxon>Eupatorieae</taxon>
        <taxon>Mikania</taxon>
    </lineage>
</organism>
<dbReference type="InterPro" id="IPR036318">
    <property type="entry name" value="FAD-bd_PCMH-like_sf"/>
</dbReference>
<evidence type="ECO:0000313" key="4">
    <source>
        <dbReference type="EMBL" id="KAC9664006.1"/>
    </source>
</evidence>
<dbReference type="Proteomes" id="UP000326396">
    <property type="component" value="Unassembled WGS sequence"/>
</dbReference>
<reference evidence="4 5" key="1">
    <citation type="submission" date="2019-05" db="EMBL/GenBank/DDBJ databases">
        <title>Mikania micrantha, genome provides insights into the molecular mechanism of rapid growth.</title>
        <authorList>
            <person name="Liu B."/>
        </authorList>
    </citation>
    <scope>NUCLEOTIDE SEQUENCE [LARGE SCALE GENOMIC DNA]</scope>
    <source>
        <strain evidence="4">NLD-2019</strain>
        <tissue evidence="4">Leaf</tissue>
    </source>
</reference>
<evidence type="ECO:0000256" key="2">
    <source>
        <dbReference type="SAM" id="MobiDB-lite"/>
    </source>
</evidence>
<feature type="compositionally biased region" description="Polar residues" evidence="2">
    <location>
        <begin position="63"/>
        <end position="81"/>
    </location>
</feature>
<name>A0A5N6L968_9ASTR</name>
<dbReference type="OrthoDB" id="407275at2759"/>
<evidence type="ECO:0000256" key="1">
    <source>
        <dbReference type="ARBA" id="ARBA00001974"/>
    </source>
</evidence>